<comment type="subcellular location">
    <subcellularLocation>
        <location evidence="1 6">Membrane</location>
        <topology evidence="1 6">Multi-pass membrane protein</topology>
    </subcellularLocation>
</comment>
<feature type="transmembrane region" description="Helical" evidence="6">
    <location>
        <begin position="98"/>
        <end position="120"/>
    </location>
</feature>
<dbReference type="OrthoDB" id="7585760at2"/>
<feature type="transmembrane region" description="Helical" evidence="6">
    <location>
        <begin position="132"/>
        <end position="153"/>
    </location>
</feature>
<keyword evidence="3 6" id="KW-0812">Transmembrane</keyword>
<evidence type="ECO:0000256" key="2">
    <source>
        <dbReference type="ARBA" id="ARBA00009190"/>
    </source>
</evidence>
<comment type="similarity">
    <text evidence="2 6">Belongs to the GDT1 family.</text>
</comment>
<dbReference type="GO" id="GO:0046873">
    <property type="term" value="F:metal ion transmembrane transporter activity"/>
    <property type="evidence" value="ECO:0007669"/>
    <property type="project" value="InterPro"/>
</dbReference>
<evidence type="ECO:0000256" key="6">
    <source>
        <dbReference type="RuleBase" id="RU365102"/>
    </source>
</evidence>
<dbReference type="InterPro" id="IPR001727">
    <property type="entry name" value="GDT1-like"/>
</dbReference>
<evidence type="ECO:0000313" key="7">
    <source>
        <dbReference type="EMBL" id="MWC42994.1"/>
    </source>
</evidence>
<evidence type="ECO:0000256" key="5">
    <source>
        <dbReference type="ARBA" id="ARBA00023136"/>
    </source>
</evidence>
<dbReference type="AlphaFoldDB" id="A0A6N8LRE8"/>
<proteinExistence type="inferred from homology"/>
<keyword evidence="5 6" id="KW-0472">Membrane</keyword>
<dbReference type="GO" id="GO:0016020">
    <property type="term" value="C:membrane"/>
    <property type="evidence" value="ECO:0007669"/>
    <property type="project" value="UniProtKB-SubCell"/>
</dbReference>
<evidence type="ECO:0000256" key="1">
    <source>
        <dbReference type="ARBA" id="ARBA00004141"/>
    </source>
</evidence>
<feature type="transmembrane region" description="Helical" evidence="6">
    <location>
        <begin position="39"/>
        <end position="63"/>
    </location>
</feature>
<gene>
    <name evidence="7" type="ORF">GQR91_04870</name>
</gene>
<feature type="transmembrane region" description="Helical" evidence="6">
    <location>
        <begin position="70"/>
        <end position="86"/>
    </location>
</feature>
<keyword evidence="4 6" id="KW-1133">Transmembrane helix</keyword>
<sequence>MDALMAALVAALVVQAGDRPAWLAAILADRYRAPATVMLAALVALAAASGIAVAAGLAIAAMLTPAARDLLLAMALVLQGGGALFAQKPPERLARWRLGAFATSLLGLFILCFGDGLQFVVDAIAIRSTMPWLAVVGATLGGIAVLGAAAVMGERDWCRLPRDRIRQGGAVLCLMLGVIFGLSGLRLI</sequence>
<dbReference type="Pfam" id="PF01169">
    <property type="entry name" value="GDT1"/>
    <property type="match status" value="1"/>
</dbReference>
<evidence type="ECO:0000256" key="3">
    <source>
        <dbReference type="ARBA" id="ARBA00022692"/>
    </source>
</evidence>
<accession>A0A6N8LRE8</accession>
<evidence type="ECO:0000313" key="8">
    <source>
        <dbReference type="Proteomes" id="UP000436801"/>
    </source>
</evidence>
<name>A0A6N8LRE8_9SPHN</name>
<organism evidence="7 8">
    <name type="scientific">Sphingomonas carotinifaciens</name>
    <dbReference type="NCBI Taxonomy" id="1166323"/>
    <lineage>
        <taxon>Bacteria</taxon>
        <taxon>Pseudomonadati</taxon>
        <taxon>Pseudomonadota</taxon>
        <taxon>Alphaproteobacteria</taxon>
        <taxon>Sphingomonadales</taxon>
        <taxon>Sphingomonadaceae</taxon>
        <taxon>Sphingomonas</taxon>
    </lineage>
</organism>
<dbReference type="Proteomes" id="UP000436801">
    <property type="component" value="Unassembled WGS sequence"/>
</dbReference>
<feature type="transmembrane region" description="Helical" evidence="6">
    <location>
        <begin position="165"/>
        <end position="185"/>
    </location>
</feature>
<protein>
    <recommendedName>
        <fullName evidence="6">GDT1 family protein</fullName>
    </recommendedName>
</protein>
<dbReference type="EMBL" id="WSUT01000005">
    <property type="protein sequence ID" value="MWC42994.1"/>
    <property type="molecule type" value="Genomic_DNA"/>
</dbReference>
<comment type="caution">
    <text evidence="7">The sequence shown here is derived from an EMBL/GenBank/DDBJ whole genome shotgun (WGS) entry which is preliminary data.</text>
</comment>
<reference evidence="7 8" key="1">
    <citation type="submission" date="2019-12" db="EMBL/GenBank/DDBJ databases">
        <authorList>
            <person name="Zheng J."/>
        </authorList>
    </citation>
    <scope>NUCLEOTIDE SEQUENCE [LARGE SCALE GENOMIC DNA]</scope>
    <source>
        <strain evidence="7 8">DSM 27347</strain>
    </source>
</reference>
<evidence type="ECO:0000256" key="4">
    <source>
        <dbReference type="ARBA" id="ARBA00022989"/>
    </source>
</evidence>
<dbReference type="RefSeq" id="WP_149681363.1">
    <property type="nucleotide sequence ID" value="NZ_FNBI01000001.1"/>
</dbReference>